<dbReference type="EMBL" id="CP039349">
    <property type="protein sequence ID" value="QCD94474.1"/>
    <property type="molecule type" value="Genomic_DNA"/>
</dbReference>
<dbReference type="Gene3D" id="3.80.10.10">
    <property type="entry name" value="Ribonuclease Inhibitor"/>
    <property type="match status" value="1"/>
</dbReference>
<dbReference type="Proteomes" id="UP000501690">
    <property type="component" value="Linkage Group LG5"/>
</dbReference>
<dbReference type="SUPFAM" id="SSF52058">
    <property type="entry name" value="L domain-like"/>
    <property type="match status" value="1"/>
</dbReference>
<keyword evidence="1" id="KW-0611">Plant defense</keyword>
<dbReference type="AlphaFoldDB" id="A0A4D6M343"/>
<sequence length="465" mass="53386">MGSDRIEFIKLEGYNNVQVQWDGKAFKEMKNLKILIIEDATFSVGPEHLPNSLRVLDWNCYPSPSLPSDFNPNMLESLSVINLEDCKFLTDLPSLREASLLTTLRLDRCCNLVNIDESIGFLDKLRLLSAKGCTKLKTLTPCIMLTSLETLDLGMCYKLESFPEVLEKMEKIRTVYLDATNIEKLPFSIGNFVWLELLSLKGCRRLHQLPGSISIMPKVRVVIGYGHEGYNFFEKELSSEVSPMAMFIGGSNLYLDVYYPYMNPNNGIQVCSPNPLIHSDFNLLFSKLRREEDWYGRCRVSVMHFSFRKKFPKIALCCSLFFPAMKRVMIMTFNFRVFINDTLQFSGMCNFMFRGLEIILWCDLEGKVEGVCSEQEWNRAEIAFEVDFPMQRNTRNRITTNSIGIGDLSWSLIGVYEEGNNKDDIEFEDPMSIFPLSSTEPPSSLPSSLYYVVSRGIPQEWVDMD</sequence>
<gene>
    <name evidence="4" type="ORF">DEO72_LG5g2558</name>
</gene>
<protein>
    <submittedName>
        <fullName evidence="4">Maintenance of ploidy protein MOB1</fullName>
    </submittedName>
</protein>
<feature type="domain" description="Disease resistance protein RPS4B/Roq1-like leucine-rich repeats" evidence="2">
    <location>
        <begin position="145"/>
        <end position="221"/>
    </location>
</feature>
<dbReference type="PANTHER" id="PTHR11017:SF455">
    <property type="entry name" value="NB-ARC DOMAIN PROTEIN"/>
    <property type="match status" value="1"/>
</dbReference>
<dbReference type="Pfam" id="PF23286">
    <property type="entry name" value="LRR_13"/>
    <property type="match status" value="1"/>
</dbReference>
<name>A0A4D6M343_VIGUN</name>
<organism evidence="4 5">
    <name type="scientific">Vigna unguiculata</name>
    <name type="common">Cowpea</name>
    <dbReference type="NCBI Taxonomy" id="3917"/>
    <lineage>
        <taxon>Eukaryota</taxon>
        <taxon>Viridiplantae</taxon>
        <taxon>Streptophyta</taxon>
        <taxon>Embryophyta</taxon>
        <taxon>Tracheophyta</taxon>
        <taxon>Spermatophyta</taxon>
        <taxon>Magnoliopsida</taxon>
        <taxon>eudicotyledons</taxon>
        <taxon>Gunneridae</taxon>
        <taxon>Pentapetalae</taxon>
        <taxon>rosids</taxon>
        <taxon>fabids</taxon>
        <taxon>Fabales</taxon>
        <taxon>Fabaceae</taxon>
        <taxon>Papilionoideae</taxon>
        <taxon>50 kb inversion clade</taxon>
        <taxon>NPAAA clade</taxon>
        <taxon>indigoferoid/millettioid clade</taxon>
        <taxon>Phaseoleae</taxon>
        <taxon>Vigna</taxon>
    </lineage>
</organism>
<reference evidence="4 5" key="1">
    <citation type="submission" date="2019-04" db="EMBL/GenBank/DDBJ databases">
        <title>An improved genome assembly and genetic linkage map for asparagus bean, Vigna unguiculata ssp. sesquipedialis.</title>
        <authorList>
            <person name="Xia Q."/>
            <person name="Zhang R."/>
            <person name="Dong Y."/>
        </authorList>
    </citation>
    <scope>NUCLEOTIDE SEQUENCE [LARGE SCALE GENOMIC DNA]</scope>
    <source>
        <tissue evidence="4">Leaf</tissue>
    </source>
</reference>
<keyword evidence="5" id="KW-1185">Reference proteome</keyword>
<dbReference type="GO" id="GO:0006952">
    <property type="term" value="P:defense response"/>
    <property type="evidence" value="ECO:0007669"/>
    <property type="project" value="InterPro"/>
</dbReference>
<feature type="domain" description="R13L1/DRL21-like LRR repeat region" evidence="3">
    <location>
        <begin position="50"/>
        <end position="109"/>
    </location>
</feature>
<dbReference type="InterPro" id="IPR056789">
    <property type="entry name" value="LRR_R13L1-DRL21"/>
</dbReference>
<evidence type="ECO:0000313" key="4">
    <source>
        <dbReference type="EMBL" id="QCD94474.1"/>
    </source>
</evidence>
<dbReference type="PANTHER" id="PTHR11017">
    <property type="entry name" value="LEUCINE-RICH REPEAT-CONTAINING PROTEIN"/>
    <property type="match status" value="1"/>
</dbReference>
<dbReference type="InterPro" id="IPR058546">
    <property type="entry name" value="RPS4B/Roq1-like_LRR"/>
</dbReference>
<evidence type="ECO:0000259" key="2">
    <source>
        <dbReference type="Pfam" id="PF23286"/>
    </source>
</evidence>
<proteinExistence type="predicted"/>
<dbReference type="InterPro" id="IPR032675">
    <property type="entry name" value="LRR_dom_sf"/>
</dbReference>
<dbReference type="InterPro" id="IPR044974">
    <property type="entry name" value="Disease_R_plants"/>
</dbReference>
<evidence type="ECO:0000256" key="1">
    <source>
        <dbReference type="ARBA" id="ARBA00022821"/>
    </source>
</evidence>
<evidence type="ECO:0000259" key="3">
    <source>
        <dbReference type="Pfam" id="PF25019"/>
    </source>
</evidence>
<dbReference type="Pfam" id="PF25019">
    <property type="entry name" value="LRR_R13L1-DRL21"/>
    <property type="match status" value="1"/>
</dbReference>
<evidence type="ECO:0000313" key="5">
    <source>
        <dbReference type="Proteomes" id="UP000501690"/>
    </source>
</evidence>
<accession>A0A4D6M343</accession>